<dbReference type="EMBL" id="ASPP01032998">
    <property type="protein sequence ID" value="ETO03544.1"/>
    <property type="molecule type" value="Genomic_DNA"/>
</dbReference>
<keyword evidence="2" id="KW-1185">Reference proteome</keyword>
<gene>
    <name evidence="1" type="ORF">RFI_33858</name>
</gene>
<protein>
    <submittedName>
        <fullName evidence="1">Uncharacterized protein</fullName>
    </submittedName>
</protein>
<name>X6LPK0_RETFI</name>
<evidence type="ECO:0000313" key="2">
    <source>
        <dbReference type="Proteomes" id="UP000023152"/>
    </source>
</evidence>
<accession>X6LPK0</accession>
<sequence length="88" mass="9864">MNLVFQKISITLTAFEQLKKIITVQSSTIRILVMSDYEDKFIKKKEKKICDNIIQSGNDINIGGIATTAATGLVEKMEDKQEKDADVI</sequence>
<comment type="caution">
    <text evidence="1">The sequence shown here is derived from an EMBL/GenBank/DDBJ whole genome shotgun (WGS) entry which is preliminary data.</text>
</comment>
<proteinExistence type="predicted"/>
<reference evidence="1 2" key="1">
    <citation type="journal article" date="2013" name="Curr. Biol.">
        <title>The Genome of the Foraminiferan Reticulomyxa filosa.</title>
        <authorList>
            <person name="Glockner G."/>
            <person name="Hulsmann N."/>
            <person name="Schleicher M."/>
            <person name="Noegel A.A."/>
            <person name="Eichinger L."/>
            <person name="Gallinger C."/>
            <person name="Pawlowski J."/>
            <person name="Sierra R."/>
            <person name="Euteneuer U."/>
            <person name="Pillet L."/>
            <person name="Moustafa A."/>
            <person name="Platzer M."/>
            <person name="Groth M."/>
            <person name="Szafranski K."/>
            <person name="Schliwa M."/>
        </authorList>
    </citation>
    <scope>NUCLEOTIDE SEQUENCE [LARGE SCALE GENOMIC DNA]</scope>
</reference>
<dbReference type="Proteomes" id="UP000023152">
    <property type="component" value="Unassembled WGS sequence"/>
</dbReference>
<organism evidence="1 2">
    <name type="scientific">Reticulomyxa filosa</name>
    <dbReference type="NCBI Taxonomy" id="46433"/>
    <lineage>
        <taxon>Eukaryota</taxon>
        <taxon>Sar</taxon>
        <taxon>Rhizaria</taxon>
        <taxon>Retaria</taxon>
        <taxon>Foraminifera</taxon>
        <taxon>Monothalamids</taxon>
        <taxon>Reticulomyxidae</taxon>
        <taxon>Reticulomyxa</taxon>
    </lineage>
</organism>
<dbReference type="AlphaFoldDB" id="X6LPK0"/>
<evidence type="ECO:0000313" key="1">
    <source>
        <dbReference type="EMBL" id="ETO03544.1"/>
    </source>
</evidence>